<comment type="function">
    <text evidence="1">This protein is a component of the acetyl coenzyme A carboxylase complex; first, biotin carboxylase catalyzes the carboxylation of the carrier protein and then the transcarboxylase transfers the carboxyl group to form malonyl-CoA.</text>
</comment>
<dbReference type="InterPro" id="IPR016185">
    <property type="entry name" value="PreATP-grasp_dom_sf"/>
</dbReference>
<dbReference type="InterPro" id="IPR005479">
    <property type="entry name" value="CPAse_ATP-bd"/>
</dbReference>
<evidence type="ECO:0000256" key="6">
    <source>
        <dbReference type="PROSITE-ProRule" id="PRU00409"/>
    </source>
</evidence>
<evidence type="ECO:0000313" key="9">
    <source>
        <dbReference type="EMBL" id="OQX90647.1"/>
    </source>
</evidence>
<gene>
    <name evidence="9" type="ORF">B6D57_02420</name>
</gene>
<keyword evidence="2" id="KW-0436">Ligase</keyword>
<keyword evidence="3 6" id="KW-0547">Nucleotide-binding</keyword>
<dbReference type="GO" id="GO:0016874">
    <property type="term" value="F:ligase activity"/>
    <property type="evidence" value="ECO:0007669"/>
    <property type="project" value="UniProtKB-KW"/>
</dbReference>
<dbReference type="GO" id="GO:0005524">
    <property type="term" value="F:ATP binding"/>
    <property type="evidence" value="ECO:0007669"/>
    <property type="project" value="UniProtKB-UniRule"/>
</dbReference>
<dbReference type="EMBL" id="NATQ01000037">
    <property type="protein sequence ID" value="OQX90647.1"/>
    <property type="molecule type" value="Genomic_DNA"/>
</dbReference>
<dbReference type="FunFam" id="3.40.50.20:FF:000010">
    <property type="entry name" value="Propionyl-CoA carboxylase subunit alpha"/>
    <property type="match status" value="1"/>
</dbReference>
<proteinExistence type="predicted"/>
<sequence length="251" mass="27386">MFEKILIANRGEIAVRIIRAAREMGIKTVIACSEADRNSLASRLADEVICIGPPESAKSYLNIPRIISAAEITGVDAIHPGYGFLAENSYFAEAVEASNIVFIGPPYRAIGLMGDKAFARSTMREHRVPILPGSDGGLTDQKTALKVAHDIGYPIMVKAVAGGGGRGMRIVHNDDTMRKAVEMASSEANVAFGNPEIYLEKYLIEPRHIEIQVIADKHGNTVYLGERECSIQRRHQKLLEEAPSTAIDEET</sequence>
<dbReference type="Pfam" id="PF00289">
    <property type="entry name" value="Biotin_carb_N"/>
    <property type="match status" value="1"/>
</dbReference>
<dbReference type="InterPro" id="IPR005481">
    <property type="entry name" value="BC-like_N"/>
</dbReference>
<dbReference type="GO" id="GO:0046872">
    <property type="term" value="F:metal ion binding"/>
    <property type="evidence" value="ECO:0007669"/>
    <property type="project" value="InterPro"/>
</dbReference>
<comment type="caution">
    <text evidence="9">The sequence shown here is derived from an EMBL/GenBank/DDBJ whole genome shotgun (WGS) entry which is preliminary data.</text>
</comment>
<keyword evidence="5" id="KW-0092">Biotin</keyword>
<evidence type="ECO:0000256" key="3">
    <source>
        <dbReference type="ARBA" id="ARBA00022741"/>
    </source>
</evidence>
<evidence type="ECO:0000256" key="5">
    <source>
        <dbReference type="ARBA" id="ARBA00023267"/>
    </source>
</evidence>
<dbReference type="AlphaFoldDB" id="A0A1W9S1Z0"/>
<evidence type="ECO:0000256" key="1">
    <source>
        <dbReference type="ARBA" id="ARBA00003761"/>
    </source>
</evidence>
<dbReference type="PANTHER" id="PTHR48095:SF2">
    <property type="entry name" value="BIOTIN CARBOXYLASE, CHLOROPLASTIC"/>
    <property type="match status" value="1"/>
</dbReference>
<dbReference type="Gene3D" id="3.30.470.20">
    <property type="entry name" value="ATP-grasp fold, B domain"/>
    <property type="match status" value="1"/>
</dbReference>
<dbReference type="InterPro" id="IPR011761">
    <property type="entry name" value="ATP-grasp"/>
</dbReference>
<dbReference type="FunFam" id="3.30.1490.20:FF:000018">
    <property type="entry name" value="Biotin carboxylase"/>
    <property type="match status" value="1"/>
</dbReference>
<dbReference type="InterPro" id="IPR011764">
    <property type="entry name" value="Biotin_carboxylation_dom"/>
</dbReference>
<feature type="non-terminal residue" evidence="9">
    <location>
        <position position="251"/>
    </location>
</feature>
<dbReference type="SUPFAM" id="SSF56059">
    <property type="entry name" value="Glutathione synthetase ATP-binding domain-like"/>
    <property type="match status" value="1"/>
</dbReference>
<dbReference type="InterPro" id="IPR051602">
    <property type="entry name" value="ACC_Biotin_Carboxylase"/>
</dbReference>
<dbReference type="Proteomes" id="UP000192611">
    <property type="component" value="Unassembled WGS sequence"/>
</dbReference>
<dbReference type="SUPFAM" id="SSF52440">
    <property type="entry name" value="PreATP-grasp domain"/>
    <property type="match status" value="1"/>
</dbReference>
<keyword evidence="4 6" id="KW-0067">ATP-binding</keyword>
<evidence type="ECO:0000256" key="4">
    <source>
        <dbReference type="ARBA" id="ARBA00022840"/>
    </source>
</evidence>
<feature type="domain" description="ATP-grasp" evidence="7">
    <location>
        <begin position="120"/>
        <end position="217"/>
    </location>
</feature>
<feature type="domain" description="Biotin carboxylation" evidence="8">
    <location>
        <begin position="1"/>
        <end position="251"/>
    </location>
</feature>
<protein>
    <submittedName>
        <fullName evidence="9">Acetyl-CoA carboxylase biotin carboxylase subunit</fullName>
    </submittedName>
</protein>
<organism evidence="9 10">
    <name type="scientific">Candidatus Coatesbacteria bacterium 4484_99</name>
    <dbReference type="NCBI Taxonomy" id="1970774"/>
    <lineage>
        <taxon>Bacteria</taxon>
        <taxon>Candidatus Coatesiibacteriota</taxon>
    </lineage>
</organism>
<dbReference type="Pfam" id="PF02786">
    <property type="entry name" value="CPSase_L_D2"/>
    <property type="match status" value="1"/>
</dbReference>
<evidence type="ECO:0000259" key="8">
    <source>
        <dbReference type="PROSITE" id="PS50979"/>
    </source>
</evidence>
<dbReference type="PROSITE" id="PS50975">
    <property type="entry name" value="ATP_GRASP"/>
    <property type="match status" value="1"/>
</dbReference>
<accession>A0A1W9S1Z0</accession>
<dbReference type="PROSITE" id="PS50979">
    <property type="entry name" value="BC"/>
    <property type="match status" value="1"/>
</dbReference>
<evidence type="ECO:0000313" key="10">
    <source>
        <dbReference type="Proteomes" id="UP000192611"/>
    </source>
</evidence>
<evidence type="ECO:0000259" key="7">
    <source>
        <dbReference type="PROSITE" id="PS50975"/>
    </source>
</evidence>
<dbReference type="PANTHER" id="PTHR48095">
    <property type="entry name" value="PYRUVATE CARBOXYLASE SUBUNIT A"/>
    <property type="match status" value="1"/>
</dbReference>
<reference evidence="10" key="1">
    <citation type="submission" date="2017-03" db="EMBL/GenBank/DDBJ databases">
        <title>Novel pathways for hydrocarbon cycling and metabolic interdependencies in hydrothermal sediment communities.</title>
        <authorList>
            <person name="Dombrowski N."/>
            <person name="Seitz K."/>
            <person name="Teske A."/>
            <person name="Baker B."/>
        </authorList>
    </citation>
    <scope>NUCLEOTIDE SEQUENCE [LARGE SCALE GENOMIC DNA]</scope>
</reference>
<evidence type="ECO:0000256" key="2">
    <source>
        <dbReference type="ARBA" id="ARBA00022598"/>
    </source>
</evidence>
<name>A0A1W9S1Z0_9BACT</name>